<evidence type="ECO:0000313" key="4">
    <source>
        <dbReference type="Ensembl" id="ENSGAGP00000022964.1"/>
    </source>
</evidence>
<sequence>MVHASCCTSGATPLESVESRPDSDLEFDSEMSSTLKSLLLFYSLPAERRACHDILSKLNLEWHRSRKLRLSNLQEISTESIEIGAPHTLGDLPWHFLRKVMALSGMTRNTSLGHQAPEEGISEDEEELDSGDSIFQLSDPGPTESLNPLDVLGAVLLCSDSFLQQEILSRMSMCQFALPLLLPALDTPRCALMLWAMRDIVRKWRPHSLAQSRGFREETLVLTSMSTISFVRMGSCSFSKSRLLNEVFSPSQQHHNFFIHWDMESGNLPREFADEPVEISWYFPGGRENSDLFPEPVAVTNLRGDIESLQLQFSFLTEVSSAVFIVTKRISHYFILNALADKHNESLEELAKLAPVLKLDKSHVLENVNTRTNVQLVKKLQSTIGIIMMSANKSISIAAMAVIARKLGMQVDEDYEQCQSTSNWAKEITAEIQDVAKYKREMLRLQGDIGKTWVKLENKLCRMNREASTETQESHLSEKVLELRSKWNQCDISVGTMKFITVIEKLSKVEVHSFLKWMRFNLDNISRGNKKLSLVEKKYKGEYKTGSELFSASSLRVEHFMRELGQFYETECTKVKEGIKANWQRRFIHLPDIAAEVMVEGFPMELTDEVSSNIPLQWVTDVLTELHAKLGGRSKMLVLMVLGGQSTGKSTLLNTMFDLQFAVSSGRCTRGLQEGWKNNAGKLKFLTSWTMIHRNTTGTSLGYDMESPPPMAPVNIGYSESVCELKKYLFKCIRNSSLSSPPEDIPQFIEWVGSLWNAVKHENFIFSFKKSLVAEAYSQMSVKFEEWELKLRELMMFWVTSMANIIQSQTPDKVDFGILQCNVQDHLVFAAQNILDCLGKYFDIGEEHLMEKYKNDFIRCTSSLKQEPERYAINKLEESIYI</sequence>
<dbReference type="GO" id="GO:0005525">
    <property type="term" value="F:GTP binding"/>
    <property type="evidence" value="ECO:0007669"/>
    <property type="project" value="InterPro"/>
</dbReference>
<dbReference type="AlphaFoldDB" id="A0A452I5U0"/>
<dbReference type="Pfam" id="PF25496">
    <property type="entry name" value="URGCP"/>
    <property type="match status" value="1"/>
</dbReference>
<dbReference type="STRING" id="38772.ENSGAGP00000022964"/>
<dbReference type="InterPro" id="IPR027417">
    <property type="entry name" value="P-loop_NTPase"/>
</dbReference>
<evidence type="ECO:0000259" key="3">
    <source>
        <dbReference type="PROSITE" id="PS51717"/>
    </source>
</evidence>
<reference evidence="5" key="1">
    <citation type="journal article" date="2017" name="PLoS ONE">
        <title>The Agassiz's desert tortoise genome provides a resource for the conservation of a threatened species.</title>
        <authorList>
            <person name="Tollis M."/>
            <person name="DeNardo D.F."/>
            <person name="Cornelius J.A."/>
            <person name="Dolby G.A."/>
            <person name="Edwards T."/>
            <person name="Henen B.T."/>
            <person name="Karl A.E."/>
            <person name="Murphy R.W."/>
            <person name="Kusumi K."/>
        </authorList>
    </citation>
    <scope>NUCLEOTIDE SEQUENCE [LARGE SCALE GENOMIC DNA]</scope>
</reference>
<proteinExistence type="inferred from homology"/>
<dbReference type="PANTHER" id="PTHR14819:SF9">
    <property type="entry name" value="UP-REGULATOR OF CELL PROLIFERATION-LIKE"/>
    <property type="match status" value="1"/>
</dbReference>
<dbReference type="Gene3D" id="3.40.50.300">
    <property type="entry name" value="P-loop containing nucleotide triphosphate hydrolases"/>
    <property type="match status" value="1"/>
</dbReference>
<reference evidence="4" key="2">
    <citation type="submission" date="2025-08" db="UniProtKB">
        <authorList>
            <consortium name="Ensembl"/>
        </authorList>
    </citation>
    <scope>IDENTIFICATION</scope>
</reference>
<feature type="domain" description="VLIG-type G" evidence="3">
    <location>
        <begin position="633"/>
        <end position="671"/>
    </location>
</feature>
<evidence type="ECO:0000313" key="5">
    <source>
        <dbReference type="Proteomes" id="UP000291020"/>
    </source>
</evidence>
<accession>A0A452I5U0</accession>
<dbReference type="PROSITE" id="PS51717">
    <property type="entry name" value="G_VLIG"/>
    <property type="match status" value="2"/>
</dbReference>
<dbReference type="Pfam" id="PF25974">
    <property type="entry name" value="URGCP_9th"/>
    <property type="match status" value="1"/>
</dbReference>
<protein>
    <recommendedName>
        <fullName evidence="3">VLIG-type G domain-containing protein</fullName>
    </recommendedName>
</protein>
<feature type="region of interest" description="Disordered" evidence="2">
    <location>
        <begin position="1"/>
        <end position="25"/>
    </location>
</feature>
<evidence type="ECO:0000256" key="2">
    <source>
        <dbReference type="SAM" id="MobiDB-lite"/>
    </source>
</evidence>
<dbReference type="InterPro" id="IPR057365">
    <property type="entry name" value="URGCP"/>
</dbReference>
<evidence type="ECO:0000256" key="1">
    <source>
        <dbReference type="ARBA" id="ARBA00006828"/>
    </source>
</evidence>
<dbReference type="Pfam" id="PF25683">
    <property type="entry name" value="URGCP_GTPase"/>
    <property type="match status" value="1"/>
</dbReference>
<dbReference type="Ensembl" id="ENSGAGT00000026170.1">
    <property type="protein sequence ID" value="ENSGAGP00000022964.1"/>
    <property type="gene ID" value="ENSGAGG00000016843.1"/>
</dbReference>
<dbReference type="SUPFAM" id="SSF52540">
    <property type="entry name" value="P-loop containing nucleoside triphosphate hydrolases"/>
    <property type="match status" value="1"/>
</dbReference>
<dbReference type="InterPro" id="IPR030383">
    <property type="entry name" value="G_VLIG_dom"/>
</dbReference>
<dbReference type="InterPro" id="IPR058641">
    <property type="entry name" value="GVIN1_dom"/>
</dbReference>
<dbReference type="PANTHER" id="PTHR14819">
    <property type="entry name" value="GTP-BINDING"/>
    <property type="match status" value="1"/>
</dbReference>
<dbReference type="InterPro" id="IPR052986">
    <property type="entry name" value="VLIG_GTPase"/>
</dbReference>
<name>A0A452I5U0_9SAUR</name>
<organism evidence="4 5">
    <name type="scientific">Gopherus agassizii</name>
    <name type="common">Agassiz's desert tortoise</name>
    <dbReference type="NCBI Taxonomy" id="38772"/>
    <lineage>
        <taxon>Eukaryota</taxon>
        <taxon>Metazoa</taxon>
        <taxon>Chordata</taxon>
        <taxon>Craniata</taxon>
        <taxon>Vertebrata</taxon>
        <taxon>Euteleostomi</taxon>
        <taxon>Archelosauria</taxon>
        <taxon>Testudinata</taxon>
        <taxon>Testudines</taxon>
        <taxon>Cryptodira</taxon>
        <taxon>Durocryptodira</taxon>
        <taxon>Testudinoidea</taxon>
        <taxon>Testudinidae</taxon>
        <taxon>Gopherus</taxon>
    </lineage>
</organism>
<feature type="domain" description="VLIG-type G" evidence="3">
    <location>
        <begin position="706"/>
        <end position="753"/>
    </location>
</feature>
<dbReference type="Proteomes" id="UP000291020">
    <property type="component" value="Unassembled WGS sequence"/>
</dbReference>
<keyword evidence="5" id="KW-1185">Reference proteome</keyword>
<feature type="compositionally biased region" description="Polar residues" evidence="2">
    <location>
        <begin position="1"/>
        <end position="11"/>
    </location>
</feature>
<reference evidence="4" key="3">
    <citation type="submission" date="2025-09" db="UniProtKB">
        <authorList>
            <consortium name="Ensembl"/>
        </authorList>
    </citation>
    <scope>IDENTIFICATION</scope>
</reference>
<comment type="similarity">
    <text evidence="1">Belongs to the TRAFAC class dynamin-like GTPase superfamily. Very large inducible GTPase (VLIG) family.</text>
</comment>